<dbReference type="OrthoDB" id="9792686at2"/>
<keyword evidence="3" id="KW-0812">Transmembrane</keyword>
<dbReference type="PANTHER" id="PTHR40448">
    <property type="entry name" value="TWO-COMPONENT SENSOR HISTIDINE KINASE"/>
    <property type="match status" value="1"/>
</dbReference>
<sequence>MDISLFFCLGVVLILMACLLWILILHQRLRRRYETLVESYNSIQELNGQLRSQRHDYLNHLQVVYGMLELEEYEELHEYLAPIYKDMMKIGKAIKTSIPAVNALLMAKMGTAEAENIDFYVEVKSDLKKLKVEPWELCKVLSNLIDNAITALKEKEEDKKMVLDINEGRDFYEFVVSDNGPPVLEEYKNVIFKQGFSTKQGEGHGMGLYIVAGILKENHGSIQVDSCEDETSFTVKFAKEVEE</sequence>
<dbReference type="RefSeq" id="WP_120470068.1">
    <property type="nucleotide sequence ID" value="NZ_CATAJS010000014.1"/>
</dbReference>
<evidence type="ECO:0000256" key="2">
    <source>
        <dbReference type="ARBA" id="ARBA00023012"/>
    </source>
</evidence>
<protein>
    <submittedName>
        <fullName evidence="5">GHKL domain-containing protein</fullName>
    </submittedName>
</protein>
<reference evidence="5 6" key="1">
    <citation type="submission" date="2018-09" db="EMBL/GenBank/DDBJ databases">
        <title>Murine metabolic-syndrome-specific gut microbial biobank.</title>
        <authorList>
            <person name="Liu C."/>
        </authorList>
    </citation>
    <scope>NUCLEOTIDE SEQUENCE [LARGE SCALE GENOMIC DNA]</scope>
    <source>
        <strain evidence="5 6">0.1xD8-82</strain>
    </source>
</reference>
<feature type="transmembrane region" description="Helical" evidence="3">
    <location>
        <begin position="6"/>
        <end position="25"/>
    </location>
</feature>
<dbReference type="InterPro" id="IPR003594">
    <property type="entry name" value="HATPase_dom"/>
</dbReference>
<dbReference type="InterPro" id="IPR005467">
    <property type="entry name" value="His_kinase_dom"/>
</dbReference>
<dbReference type="CDD" id="cd00075">
    <property type="entry name" value="HATPase"/>
    <property type="match status" value="1"/>
</dbReference>
<proteinExistence type="predicted"/>
<keyword evidence="3" id="KW-1133">Transmembrane helix</keyword>
<dbReference type="GO" id="GO:0042802">
    <property type="term" value="F:identical protein binding"/>
    <property type="evidence" value="ECO:0007669"/>
    <property type="project" value="TreeGrafter"/>
</dbReference>
<dbReference type="SMART" id="SM00387">
    <property type="entry name" value="HATPase_c"/>
    <property type="match status" value="1"/>
</dbReference>
<dbReference type="GO" id="GO:0016301">
    <property type="term" value="F:kinase activity"/>
    <property type="evidence" value="ECO:0007669"/>
    <property type="project" value="UniProtKB-KW"/>
</dbReference>
<dbReference type="InterPro" id="IPR039506">
    <property type="entry name" value="SPOB_a"/>
</dbReference>
<dbReference type="GO" id="GO:0000160">
    <property type="term" value="P:phosphorelay signal transduction system"/>
    <property type="evidence" value="ECO:0007669"/>
    <property type="project" value="UniProtKB-KW"/>
</dbReference>
<gene>
    <name evidence="5" type="ORF">D7V94_12020</name>
</gene>
<name>A0A3A9AIH7_9FIRM</name>
<feature type="domain" description="Histidine kinase" evidence="4">
    <location>
        <begin position="62"/>
        <end position="241"/>
    </location>
</feature>
<dbReference type="EMBL" id="RAYQ01000012">
    <property type="protein sequence ID" value="RKI90844.1"/>
    <property type="molecule type" value="Genomic_DNA"/>
</dbReference>
<dbReference type="Pfam" id="PF14689">
    <property type="entry name" value="SPOB_a"/>
    <property type="match status" value="1"/>
</dbReference>
<keyword evidence="1" id="KW-0808">Transferase</keyword>
<evidence type="ECO:0000313" key="6">
    <source>
        <dbReference type="Proteomes" id="UP000280696"/>
    </source>
</evidence>
<keyword evidence="2" id="KW-0902">Two-component regulatory system</keyword>
<keyword evidence="1" id="KW-0418">Kinase</keyword>
<dbReference type="Gene3D" id="3.30.565.10">
    <property type="entry name" value="Histidine kinase-like ATPase, C-terminal domain"/>
    <property type="match status" value="1"/>
</dbReference>
<accession>A0A3A9AIH7</accession>
<dbReference type="AlphaFoldDB" id="A0A3A9AIH7"/>
<evidence type="ECO:0000256" key="3">
    <source>
        <dbReference type="SAM" id="Phobius"/>
    </source>
</evidence>
<comment type="caution">
    <text evidence="5">The sequence shown here is derived from an EMBL/GenBank/DDBJ whole genome shotgun (WGS) entry which is preliminary data.</text>
</comment>
<dbReference type="Pfam" id="PF02518">
    <property type="entry name" value="HATPase_c"/>
    <property type="match status" value="1"/>
</dbReference>
<evidence type="ECO:0000259" key="4">
    <source>
        <dbReference type="PROSITE" id="PS50109"/>
    </source>
</evidence>
<keyword evidence="3" id="KW-0472">Membrane</keyword>
<keyword evidence="6" id="KW-1185">Reference proteome</keyword>
<dbReference type="SUPFAM" id="SSF55874">
    <property type="entry name" value="ATPase domain of HSP90 chaperone/DNA topoisomerase II/histidine kinase"/>
    <property type="match status" value="1"/>
</dbReference>
<organism evidence="5 6">
    <name type="scientific">Parablautia intestinalis</name>
    <dbReference type="NCBI Taxonomy" id="2320100"/>
    <lineage>
        <taxon>Bacteria</taxon>
        <taxon>Bacillati</taxon>
        <taxon>Bacillota</taxon>
        <taxon>Clostridia</taxon>
        <taxon>Lachnospirales</taxon>
        <taxon>Lachnospiraceae</taxon>
        <taxon>Parablautia</taxon>
    </lineage>
</organism>
<dbReference type="InterPro" id="IPR036890">
    <property type="entry name" value="HATPase_C_sf"/>
</dbReference>
<dbReference type="Gene3D" id="1.10.287.130">
    <property type="match status" value="1"/>
</dbReference>
<dbReference type="Proteomes" id="UP000280696">
    <property type="component" value="Unassembled WGS sequence"/>
</dbReference>
<dbReference type="PANTHER" id="PTHR40448:SF1">
    <property type="entry name" value="TWO-COMPONENT SENSOR HISTIDINE KINASE"/>
    <property type="match status" value="1"/>
</dbReference>
<evidence type="ECO:0000313" key="5">
    <source>
        <dbReference type="EMBL" id="RKI90844.1"/>
    </source>
</evidence>
<dbReference type="PROSITE" id="PS50109">
    <property type="entry name" value="HIS_KIN"/>
    <property type="match status" value="1"/>
</dbReference>
<evidence type="ECO:0000256" key="1">
    <source>
        <dbReference type="ARBA" id="ARBA00022777"/>
    </source>
</evidence>